<sequence length="44" mass="5037">MQLDSDQEQSSFLYSFGQVTSFIRPDICKAQGIDRQVEAKRLLS</sequence>
<organism evidence="1">
    <name type="scientific">Arundo donax</name>
    <name type="common">Giant reed</name>
    <name type="synonym">Donax arundinaceus</name>
    <dbReference type="NCBI Taxonomy" id="35708"/>
    <lineage>
        <taxon>Eukaryota</taxon>
        <taxon>Viridiplantae</taxon>
        <taxon>Streptophyta</taxon>
        <taxon>Embryophyta</taxon>
        <taxon>Tracheophyta</taxon>
        <taxon>Spermatophyta</taxon>
        <taxon>Magnoliopsida</taxon>
        <taxon>Liliopsida</taxon>
        <taxon>Poales</taxon>
        <taxon>Poaceae</taxon>
        <taxon>PACMAD clade</taxon>
        <taxon>Arundinoideae</taxon>
        <taxon>Arundineae</taxon>
        <taxon>Arundo</taxon>
    </lineage>
</organism>
<reference evidence="1" key="2">
    <citation type="journal article" date="2015" name="Data Brief">
        <title>Shoot transcriptome of the giant reed, Arundo donax.</title>
        <authorList>
            <person name="Barrero R.A."/>
            <person name="Guerrero F.D."/>
            <person name="Moolhuijzen P."/>
            <person name="Goolsby J.A."/>
            <person name="Tidwell J."/>
            <person name="Bellgard S.E."/>
            <person name="Bellgard M.I."/>
        </authorList>
    </citation>
    <scope>NUCLEOTIDE SEQUENCE</scope>
    <source>
        <tissue evidence="1">Shoot tissue taken approximately 20 cm above the soil surface</tissue>
    </source>
</reference>
<evidence type="ECO:0000313" key="1">
    <source>
        <dbReference type="EMBL" id="JAD47872.1"/>
    </source>
</evidence>
<protein>
    <submittedName>
        <fullName evidence="1">Uncharacterized protein</fullName>
    </submittedName>
</protein>
<name>A0A0A9AL92_ARUDO</name>
<dbReference type="EMBL" id="GBRH01250023">
    <property type="protein sequence ID" value="JAD47872.1"/>
    <property type="molecule type" value="Transcribed_RNA"/>
</dbReference>
<reference evidence="1" key="1">
    <citation type="submission" date="2014-09" db="EMBL/GenBank/DDBJ databases">
        <authorList>
            <person name="Magalhaes I.L.F."/>
            <person name="Oliveira U."/>
            <person name="Santos F.R."/>
            <person name="Vidigal T.H.D.A."/>
            <person name="Brescovit A.D."/>
            <person name="Santos A.J."/>
        </authorList>
    </citation>
    <scope>NUCLEOTIDE SEQUENCE</scope>
    <source>
        <tissue evidence="1">Shoot tissue taken approximately 20 cm above the soil surface</tissue>
    </source>
</reference>
<accession>A0A0A9AL92</accession>
<proteinExistence type="predicted"/>
<dbReference type="AlphaFoldDB" id="A0A0A9AL92"/>